<dbReference type="GO" id="GO:0004674">
    <property type="term" value="F:protein serine/threonine kinase activity"/>
    <property type="evidence" value="ECO:0007669"/>
    <property type="project" value="UniProtKB-KW"/>
</dbReference>
<keyword evidence="5" id="KW-0067">ATP-binding</keyword>
<evidence type="ECO:0000256" key="1">
    <source>
        <dbReference type="ARBA" id="ARBA00022527"/>
    </source>
</evidence>
<dbReference type="SUPFAM" id="SSF47391">
    <property type="entry name" value="Dimerization-anchoring domain of cAMP-dependent PK regulatory subunit"/>
    <property type="match status" value="1"/>
</dbReference>
<dbReference type="PANTHER" id="PTHR24345">
    <property type="entry name" value="SERINE/THREONINE-PROTEIN KINASE PLK"/>
    <property type="match status" value="1"/>
</dbReference>
<dbReference type="SMART" id="SM00220">
    <property type="entry name" value="S_TKc"/>
    <property type="match status" value="1"/>
</dbReference>
<gene>
    <name evidence="7" type="primary">Contig1486.g1619</name>
    <name evidence="7" type="ORF">STYLEM_5922</name>
</gene>
<keyword evidence="4 7" id="KW-0418">Kinase</keyword>
<reference evidence="7 8" key="1">
    <citation type="submission" date="2014-06" db="EMBL/GenBank/DDBJ databases">
        <authorList>
            <person name="Swart Estienne"/>
        </authorList>
    </citation>
    <scope>NUCLEOTIDE SEQUENCE [LARGE SCALE GENOMIC DNA]</scope>
    <source>
        <strain evidence="7 8">130c</strain>
    </source>
</reference>
<dbReference type="Gene3D" id="1.20.890.10">
    <property type="entry name" value="cAMP-dependent protein kinase regulatory subunit, dimerization-anchoring domain"/>
    <property type="match status" value="1"/>
</dbReference>
<evidence type="ECO:0000256" key="4">
    <source>
        <dbReference type="ARBA" id="ARBA00022777"/>
    </source>
</evidence>
<accession>A0A078A479</accession>
<dbReference type="SUPFAM" id="SSF56112">
    <property type="entry name" value="Protein kinase-like (PK-like)"/>
    <property type="match status" value="1"/>
</dbReference>
<dbReference type="InterPro" id="IPR007858">
    <property type="entry name" value="Dpy-30_motif"/>
</dbReference>
<keyword evidence="8" id="KW-1185">Reference proteome</keyword>
<dbReference type="InParanoid" id="A0A078A479"/>
<dbReference type="PROSITE" id="PS50011">
    <property type="entry name" value="PROTEIN_KINASE_DOM"/>
    <property type="match status" value="1"/>
</dbReference>
<dbReference type="Pfam" id="PF05186">
    <property type="entry name" value="Dpy-30"/>
    <property type="match status" value="1"/>
</dbReference>
<protein>
    <submittedName>
        <fullName evidence="7">Serine threonine protein kinase-like protein</fullName>
    </submittedName>
</protein>
<dbReference type="PROSITE" id="PS00108">
    <property type="entry name" value="PROTEIN_KINASE_ST"/>
    <property type="match status" value="1"/>
</dbReference>
<dbReference type="GO" id="GO:0005524">
    <property type="term" value="F:ATP binding"/>
    <property type="evidence" value="ECO:0007669"/>
    <property type="project" value="UniProtKB-KW"/>
</dbReference>
<evidence type="ECO:0000313" key="8">
    <source>
        <dbReference type="Proteomes" id="UP000039865"/>
    </source>
</evidence>
<dbReference type="OrthoDB" id="1046782at2759"/>
<evidence type="ECO:0000256" key="5">
    <source>
        <dbReference type="ARBA" id="ARBA00022840"/>
    </source>
</evidence>
<evidence type="ECO:0000313" key="7">
    <source>
        <dbReference type="EMBL" id="CDW76957.1"/>
    </source>
</evidence>
<dbReference type="Gene3D" id="1.10.510.10">
    <property type="entry name" value="Transferase(Phosphotransferase) domain 1"/>
    <property type="match status" value="1"/>
</dbReference>
<proteinExistence type="predicted"/>
<dbReference type="InterPro" id="IPR011009">
    <property type="entry name" value="Kinase-like_dom_sf"/>
</dbReference>
<keyword evidence="3" id="KW-0547">Nucleotide-binding</keyword>
<dbReference type="EMBL" id="CCKQ01005698">
    <property type="protein sequence ID" value="CDW76957.1"/>
    <property type="molecule type" value="Genomic_DNA"/>
</dbReference>
<evidence type="ECO:0000259" key="6">
    <source>
        <dbReference type="PROSITE" id="PS50011"/>
    </source>
</evidence>
<keyword evidence="1" id="KW-0723">Serine/threonine-protein kinase</keyword>
<feature type="domain" description="Protein kinase" evidence="6">
    <location>
        <begin position="272"/>
        <end position="556"/>
    </location>
</feature>
<organism evidence="7 8">
    <name type="scientific">Stylonychia lemnae</name>
    <name type="common">Ciliate</name>
    <dbReference type="NCBI Taxonomy" id="5949"/>
    <lineage>
        <taxon>Eukaryota</taxon>
        <taxon>Sar</taxon>
        <taxon>Alveolata</taxon>
        <taxon>Ciliophora</taxon>
        <taxon>Intramacronucleata</taxon>
        <taxon>Spirotrichea</taxon>
        <taxon>Stichotrichia</taxon>
        <taxon>Sporadotrichida</taxon>
        <taxon>Oxytrichidae</taxon>
        <taxon>Stylonychinae</taxon>
        <taxon>Stylonychia</taxon>
    </lineage>
</organism>
<dbReference type="PANTHER" id="PTHR24345:SF0">
    <property type="entry name" value="CELL CYCLE SERINE_THREONINE-PROTEIN KINASE CDC5_MSD2"/>
    <property type="match status" value="1"/>
</dbReference>
<name>A0A078A479_STYLE</name>
<dbReference type="Proteomes" id="UP000039865">
    <property type="component" value="Unassembled WGS sequence"/>
</dbReference>
<keyword evidence="2" id="KW-0808">Transferase</keyword>
<evidence type="ECO:0000256" key="3">
    <source>
        <dbReference type="ARBA" id="ARBA00022741"/>
    </source>
</evidence>
<dbReference type="Pfam" id="PF00069">
    <property type="entry name" value="Pkinase"/>
    <property type="match status" value="1"/>
</dbReference>
<dbReference type="InterPro" id="IPR000719">
    <property type="entry name" value="Prot_kinase_dom"/>
</dbReference>
<sequence length="624" mass="72946">MQAKMQNYLSQTGIEKLLNDSFKQVAINKPSDPILFIAEYLQQRAHAYESNNNYQEETAPQKTIYASNIQEKNIKFDSLDQTKQKSIKDEKRSTVTLITKEDLNRDFTEEDAITITKNKLAGLNYQQINTDLQTIAEDQEIENDEDDSDENQQTALPQAAFQQDHTKYQTNLSNNFLNSTRISTNLNGQSPSATKISQKNKNTNYPEDFKTLYMMIKNNTVLTISDIIEQFQDDFKHNPEQLYELASQNQTLTLVDFENQQNNEGTPSAKQLEEYLSSRSKKYQNVIEINELASGAEAIVFRLEHHEIDEVVIKTNKVLSKSKNPKNFQQPFIDFMRETLQLKLLQNKNFIAEVREEIIEYDLIKQQISSPEKLAYFFYQSLSIIKYLHSKNFFYGDMKPQNLLIFRNMKVKVGDLGISFKLDSQIESNKQFYLLKGLTKLYSTEAAIKAMENSIFLSQEQLFEADRYNLIRVFQISLESLKRLHGKQQSKYQYLPQQMLDDLTQSDSISSVHEKYQLFFRKNDDFVTKLFEQMKFEFKFDAIQVISRISRYSEIFENKVFKIIRKISEYSQSKQNDYLKTDNTEQSDSSFATSYNPKRTSKITLDILSCKIRNLSNQQNHISQ</sequence>
<dbReference type="AlphaFoldDB" id="A0A078A479"/>
<dbReference type="GO" id="GO:0005634">
    <property type="term" value="C:nucleus"/>
    <property type="evidence" value="ECO:0007669"/>
    <property type="project" value="TreeGrafter"/>
</dbReference>
<dbReference type="InterPro" id="IPR008271">
    <property type="entry name" value="Ser/Thr_kinase_AS"/>
</dbReference>
<evidence type="ECO:0000256" key="2">
    <source>
        <dbReference type="ARBA" id="ARBA00022679"/>
    </source>
</evidence>